<dbReference type="SFLD" id="SFLDS00019">
    <property type="entry name" value="Glutathione_Transferase_(cytos"/>
    <property type="match status" value="1"/>
</dbReference>
<dbReference type="SUPFAM" id="SSF52833">
    <property type="entry name" value="Thioredoxin-like"/>
    <property type="match status" value="1"/>
</dbReference>
<dbReference type="Pfam" id="PF02798">
    <property type="entry name" value="GST_N"/>
    <property type="match status" value="1"/>
</dbReference>
<evidence type="ECO:0000256" key="3">
    <source>
        <dbReference type="RuleBase" id="RU003494"/>
    </source>
</evidence>
<dbReference type="Gene3D" id="3.40.30.10">
    <property type="entry name" value="Glutaredoxin"/>
    <property type="match status" value="1"/>
</dbReference>
<dbReference type="SFLD" id="SFLDG01150">
    <property type="entry name" value="Main.1:_Beta-like"/>
    <property type="match status" value="1"/>
</dbReference>
<feature type="domain" description="GST N-terminal" evidence="4">
    <location>
        <begin position="1"/>
        <end position="81"/>
    </location>
</feature>
<keyword evidence="2 9" id="KW-0808">Transferase</keyword>
<evidence type="ECO:0000256" key="1">
    <source>
        <dbReference type="ARBA" id="ARBA00007409"/>
    </source>
</evidence>
<dbReference type="CDD" id="cd03047">
    <property type="entry name" value="GST_N_2"/>
    <property type="match status" value="1"/>
</dbReference>
<dbReference type="InterPro" id="IPR036282">
    <property type="entry name" value="Glutathione-S-Trfase_C_sf"/>
</dbReference>
<organism evidence="9 12">
    <name type="scientific">Raoultella planticola</name>
    <name type="common">Klebsiella planticola</name>
    <dbReference type="NCBI Taxonomy" id="575"/>
    <lineage>
        <taxon>Bacteria</taxon>
        <taxon>Pseudomonadati</taxon>
        <taxon>Pseudomonadota</taxon>
        <taxon>Gammaproteobacteria</taxon>
        <taxon>Enterobacterales</taxon>
        <taxon>Enterobacteriaceae</taxon>
        <taxon>Klebsiella/Raoultella group</taxon>
        <taxon>Raoultella</taxon>
    </lineage>
</organism>
<dbReference type="Proteomes" id="UP000288843">
    <property type="component" value="Unassembled WGS sequence"/>
</dbReference>
<dbReference type="SUPFAM" id="SSF47616">
    <property type="entry name" value="GST C-terminal domain-like"/>
    <property type="match status" value="1"/>
</dbReference>
<dbReference type="PANTHER" id="PTHR44051">
    <property type="entry name" value="GLUTATHIONE S-TRANSFERASE-RELATED"/>
    <property type="match status" value="1"/>
</dbReference>
<dbReference type="PROSITE" id="PS50405">
    <property type="entry name" value="GST_CTER"/>
    <property type="match status" value="1"/>
</dbReference>
<evidence type="ECO:0000313" key="8">
    <source>
        <dbReference type="EMBL" id="SBM29144.1"/>
    </source>
</evidence>
<dbReference type="EMBL" id="DACSEA010000003">
    <property type="protein sequence ID" value="HAT1604908.1"/>
    <property type="molecule type" value="Genomic_DNA"/>
</dbReference>
<dbReference type="InterPro" id="IPR004045">
    <property type="entry name" value="Glutathione_S-Trfase_N"/>
</dbReference>
<evidence type="ECO:0000259" key="5">
    <source>
        <dbReference type="PROSITE" id="PS50405"/>
    </source>
</evidence>
<proteinExistence type="inferred from homology"/>
<gene>
    <name evidence="9" type="primary">gstB_5</name>
    <name evidence="8" type="synonym">gstB_3</name>
    <name evidence="7" type="ORF">DN603_06895</name>
    <name evidence="6" type="ORF">I8Y23_001197</name>
    <name evidence="9" type="ORF">NCTC12998_03595</name>
    <name evidence="8" type="ORF">SAMEA2273876_03518</name>
</gene>
<dbReference type="Proteomes" id="UP000078124">
    <property type="component" value="Unassembled WGS sequence"/>
</dbReference>
<evidence type="ECO:0000313" key="9">
    <source>
        <dbReference type="EMBL" id="VFS69643.1"/>
    </source>
</evidence>
<reference evidence="6" key="4">
    <citation type="submission" date="2020-11" db="EMBL/GenBank/DDBJ databases">
        <authorList>
            <consortium name="NCBI Pathogen Detection Project"/>
        </authorList>
    </citation>
    <scope>NUCLEOTIDE SEQUENCE</scope>
    <source>
        <strain evidence="6">MISC063</strain>
    </source>
</reference>
<dbReference type="EMBL" id="QKOX01000005">
    <property type="protein sequence ID" value="RWT24513.1"/>
    <property type="molecule type" value="Genomic_DNA"/>
</dbReference>
<name>A0A2X2EC03_RAOPL</name>
<reference evidence="9 12" key="3">
    <citation type="submission" date="2019-03" db="EMBL/GenBank/DDBJ databases">
        <authorList>
            <consortium name="Pathogen Informatics"/>
        </authorList>
    </citation>
    <scope>NUCLEOTIDE SEQUENCE [LARGE SCALE GENOMIC DNA]</scope>
    <source>
        <strain evidence="8 10">2880STDY5682802</strain>
        <strain evidence="9 12">NCTC12998</strain>
    </source>
</reference>
<dbReference type="SFLD" id="SFLDG00358">
    <property type="entry name" value="Main_(cytGST)"/>
    <property type="match status" value="1"/>
</dbReference>
<accession>A0A2X2EC03</accession>
<evidence type="ECO:0000313" key="12">
    <source>
        <dbReference type="Proteomes" id="UP000345637"/>
    </source>
</evidence>
<evidence type="ECO:0000259" key="4">
    <source>
        <dbReference type="PROSITE" id="PS50404"/>
    </source>
</evidence>
<dbReference type="Gene3D" id="1.20.1050.10">
    <property type="match status" value="1"/>
</dbReference>
<evidence type="ECO:0000256" key="2">
    <source>
        <dbReference type="ARBA" id="ARBA00022679"/>
    </source>
</evidence>
<comment type="similarity">
    <text evidence="1 3">Belongs to the GST superfamily.</text>
</comment>
<dbReference type="Pfam" id="PF00043">
    <property type="entry name" value="GST_C"/>
    <property type="match status" value="1"/>
</dbReference>
<protein>
    <submittedName>
        <fullName evidence="6 9">Glutathione S-transferase</fullName>
        <ecNumber evidence="8 9">2.5.1.18</ecNumber>
    </submittedName>
    <submittedName>
        <fullName evidence="8">Glutathione S-transferase-like protein</fullName>
    </submittedName>
</protein>
<dbReference type="InterPro" id="IPR004046">
    <property type="entry name" value="GST_C"/>
</dbReference>
<dbReference type="Proteomes" id="UP000864422">
    <property type="component" value="Unassembled WGS sequence"/>
</dbReference>
<dbReference type="PROSITE" id="PS50404">
    <property type="entry name" value="GST_NTER"/>
    <property type="match status" value="1"/>
</dbReference>
<feature type="domain" description="GST C-terminal" evidence="5">
    <location>
        <begin position="86"/>
        <end position="207"/>
    </location>
</feature>
<dbReference type="EMBL" id="FLAC01000014">
    <property type="protein sequence ID" value="SBM29144.1"/>
    <property type="molecule type" value="Genomic_DNA"/>
</dbReference>
<dbReference type="InterPro" id="IPR040079">
    <property type="entry name" value="Glutathione_S-Trfase"/>
</dbReference>
<evidence type="ECO:0000313" key="7">
    <source>
        <dbReference type="EMBL" id="RWT24513.1"/>
    </source>
</evidence>
<dbReference type="AlphaFoldDB" id="A0A2X2EC03"/>
<dbReference type="InterPro" id="IPR036249">
    <property type="entry name" value="Thioredoxin-like_sf"/>
</dbReference>
<dbReference type="EC" id="2.5.1.18" evidence="8 9"/>
<sequence>MLKILGKRSSINVRKVLWTCDEVGLTYQQEDYGSGFQPVDSAEFRALNPNGLVPVLLDDDFVLWESNSICRYLTRKAGREDLLPVTPQGAADVERWMDWQATEFNNAWRYAFMGLVRKDPRFQDPAAIKESIATWTRCVHIVESQLQRTGAWIAGPQFTLADIVLGLSVHRWKMTPFAHPELPAVERWYMMLNQRPAFMRHGNNGTA</sequence>
<evidence type="ECO:0000313" key="10">
    <source>
        <dbReference type="Proteomes" id="UP000078124"/>
    </source>
</evidence>
<dbReference type="PANTHER" id="PTHR44051:SF19">
    <property type="entry name" value="DISULFIDE-BOND OXIDOREDUCTASE YFCG"/>
    <property type="match status" value="1"/>
</dbReference>
<reference evidence="6" key="1">
    <citation type="journal article" date="2018" name="Genome Biol.">
        <title>SKESA: strategic k-mer extension for scrupulous assemblies.</title>
        <authorList>
            <person name="Souvorov A."/>
            <person name="Agarwala R."/>
            <person name="Lipman D.J."/>
        </authorList>
    </citation>
    <scope>NUCLEOTIDE SEQUENCE</scope>
    <source>
        <strain evidence="6">MISC063</strain>
    </source>
</reference>
<dbReference type="InterPro" id="IPR010987">
    <property type="entry name" value="Glutathione-S-Trfase_C-like"/>
</dbReference>
<dbReference type="Proteomes" id="UP000345637">
    <property type="component" value="Unassembled WGS sequence"/>
</dbReference>
<evidence type="ECO:0000313" key="6">
    <source>
        <dbReference type="EMBL" id="HAT1604908.1"/>
    </source>
</evidence>
<dbReference type="RefSeq" id="WP_032698598.1">
    <property type="nucleotide sequence ID" value="NZ_ABZSJN020000895.1"/>
</dbReference>
<evidence type="ECO:0000313" key="11">
    <source>
        <dbReference type="Proteomes" id="UP000288843"/>
    </source>
</evidence>
<dbReference type="EMBL" id="CAADJE010000024">
    <property type="protein sequence ID" value="VFS69643.1"/>
    <property type="molecule type" value="Genomic_DNA"/>
</dbReference>
<dbReference type="FunFam" id="3.40.30.10:FF:000039">
    <property type="entry name" value="Glutathione S-transferase domain"/>
    <property type="match status" value="1"/>
</dbReference>
<dbReference type="GO" id="GO:0004364">
    <property type="term" value="F:glutathione transferase activity"/>
    <property type="evidence" value="ECO:0007669"/>
    <property type="project" value="UniProtKB-EC"/>
</dbReference>
<reference evidence="7 11" key="2">
    <citation type="submission" date="2018-06" db="EMBL/GenBank/DDBJ databases">
        <title>Carbapenemase-producing Enterobacteriaceae present in wastewater treatment plant effluent and nearby surface waters in the US.</title>
        <authorList>
            <person name="Mathys D.A."/>
            <person name="Mollenkopf D.F."/>
            <person name="Feicht S.M."/>
            <person name="Adams R.J."/>
            <person name="Albers A.L."/>
            <person name="Stuever D.M."/>
            <person name="Daniels J.B."/>
            <person name="Wittum T.E."/>
        </authorList>
    </citation>
    <scope>NUCLEOTIDE SEQUENCE [LARGE SCALE GENOMIC DNA]</scope>
    <source>
        <strain evidence="7 11">GEO_47_Down_B</strain>
    </source>
</reference>